<dbReference type="RefSeq" id="WP_014857086.1">
    <property type="nucleotide sequence ID" value="NC_018178.1"/>
</dbReference>
<sequence>MSKEKKNNQIIDESKYSMGTHLIYGKYKTDKWDYAHHVTAPISSSTTFRLDSVERGAQGFSQFANTKIFGEGQPIFIYDRLGEPNKDMLEENIAYVEKGEMAVSFASGMGAISAILGILTKSGDEIITHNTLYGCTLSLLSNWYPRYNIKWNPVDLNNPDNIYSMLTENTKVIYFETPANPNLEIIDIAKVREIVDKINSQRNPESRINIVIDNTFATPYCQRPIELGADFVVHSLTKGIGGFGTDMGGIVIGRKEYQDMLQLYRKDFGAVLNPKSAWSILTYGLPTLPIRMKKQIETAAKIAEFLNTHPKVEFVNYPGLKNFKHYELAKKQMVDFEGNFAPGSLIYFVVKGASPLESKNNGIKLMDYAAEHAYTMTLAVSLGHTRTLIEHPASMTHSVVPPEQLADRGIDAGGIRIAVGLENADDIIQDLENSLKVI</sequence>
<keyword evidence="6" id="KW-1185">Reference proteome</keyword>
<dbReference type="InterPro" id="IPR015424">
    <property type="entry name" value="PyrdxlP-dep_Trfase"/>
</dbReference>
<comment type="cofactor">
    <cofactor evidence="1 4">
        <name>pyridoxal 5'-phosphate</name>
        <dbReference type="ChEBI" id="CHEBI:597326"/>
    </cofactor>
</comment>
<dbReference type="STRING" id="1191523.MROS_2426"/>
<evidence type="ECO:0000256" key="1">
    <source>
        <dbReference type="ARBA" id="ARBA00001933"/>
    </source>
</evidence>
<evidence type="ECO:0000313" key="6">
    <source>
        <dbReference type="Proteomes" id="UP000009011"/>
    </source>
</evidence>
<keyword evidence="5" id="KW-0456">Lyase</keyword>
<dbReference type="GO" id="GO:0030170">
    <property type="term" value="F:pyridoxal phosphate binding"/>
    <property type="evidence" value="ECO:0007669"/>
    <property type="project" value="InterPro"/>
</dbReference>
<dbReference type="GO" id="GO:0005737">
    <property type="term" value="C:cytoplasm"/>
    <property type="evidence" value="ECO:0007669"/>
    <property type="project" value="TreeGrafter"/>
</dbReference>
<dbReference type="GO" id="GO:0016846">
    <property type="term" value="F:carbon-sulfur lyase activity"/>
    <property type="evidence" value="ECO:0007669"/>
    <property type="project" value="TreeGrafter"/>
</dbReference>
<dbReference type="OrthoDB" id="9803729at2"/>
<reference evidence="5 6" key="1">
    <citation type="journal article" date="2013" name="PLoS ONE">
        <title>Genomic analysis of Melioribacter roseus, facultatively anaerobic organotrophic bacterium representing a novel deep lineage within Bacteriodetes/Chlorobi group.</title>
        <authorList>
            <person name="Kadnikov V.V."/>
            <person name="Mardanov A.V."/>
            <person name="Podosokorskaya O.A."/>
            <person name="Gavrilov S.N."/>
            <person name="Kublanov I.V."/>
            <person name="Beletsky A.V."/>
            <person name="Bonch-Osmolovskaya E.A."/>
            <person name="Ravin N.V."/>
        </authorList>
    </citation>
    <scope>NUCLEOTIDE SEQUENCE [LARGE SCALE GENOMIC DNA]</scope>
    <source>
        <strain evidence="6">JCM 17771 / P3M-2</strain>
    </source>
</reference>
<comment type="similarity">
    <text evidence="4">Belongs to the trans-sulfuration enzymes family.</text>
</comment>
<gene>
    <name evidence="5" type="ordered locus">MROS_2426</name>
</gene>
<protein>
    <submittedName>
        <fullName evidence="5">Cystathionine gamma-lyase</fullName>
    </submittedName>
</protein>
<evidence type="ECO:0000313" key="5">
    <source>
        <dbReference type="EMBL" id="AFN75656.1"/>
    </source>
</evidence>
<dbReference type="GO" id="GO:0019346">
    <property type="term" value="P:transsulfuration"/>
    <property type="evidence" value="ECO:0007669"/>
    <property type="project" value="InterPro"/>
</dbReference>
<name>I7A6Z9_MELRP</name>
<dbReference type="FunFam" id="3.40.640.10:FF:000046">
    <property type="entry name" value="Cystathionine gamma-lyase"/>
    <property type="match status" value="1"/>
</dbReference>
<dbReference type="InterPro" id="IPR000277">
    <property type="entry name" value="Cys/Met-Metab_PyrdxlP-dep_enz"/>
</dbReference>
<dbReference type="InterPro" id="IPR015422">
    <property type="entry name" value="PyrdxlP-dep_Trfase_small"/>
</dbReference>
<dbReference type="PANTHER" id="PTHR11808:SF80">
    <property type="entry name" value="CYSTATHIONINE GAMMA-LYASE"/>
    <property type="match status" value="1"/>
</dbReference>
<dbReference type="EMBL" id="CP003557">
    <property type="protein sequence ID" value="AFN75656.1"/>
    <property type="molecule type" value="Genomic_DNA"/>
</dbReference>
<dbReference type="InterPro" id="IPR015421">
    <property type="entry name" value="PyrdxlP-dep_Trfase_major"/>
</dbReference>
<dbReference type="eggNOG" id="COG0626">
    <property type="taxonomic scope" value="Bacteria"/>
</dbReference>
<accession>I7A6Z9</accession>
<dbReference type="Pfam" id="PF01053">
    <property type="entry name" value="Cys_Met_Meta_PP"/>
    <property type="match status" value="1"/>
</dbReference>
<dbReference type="CDD" id="cd00614">
    <property type="entry name" value="CGS_like"/>
    <property type="match status" value="1"/>
</dbReference>
<dbReference type="Gene3D" id="3.40.640.10">
    <property type="entry name" value="Type I PLP-dependent aspartate aminotransferase-like (Major domain)"/>
    <property type="match status" value="1"/>
</dbReference>
<keyword evidence="2 3" id="KW-0663">Pyridoxal phosphate</keyword>
<dbReference type="Gene3D" id="3.90.1150.10">
    <property type="entry name" value="Aspartate Aminotransferase, domain 1"/>
    <property type="match status" value="1"/>
</dbReference>
<dbReference type="HOGENOM" id="CLU_018986_2_0_10"/>
<dbReference type="AlphaFoldDB" id="I7A6Z9"/>
<dbReference type="Proteomes" id="UP000009011">
    <property type="component" value="Chromosome"/>
</dbReference>
<evidence type="ECO:0000256" key="4">
    <source>
        <dbReference type="RuleBase" id="RU362118"/>
    </source>
</evidence>
<evidence type="ECO:0000256" key="2">
    <source>
        <dbReference type="ARBA" id="ARBA00022898"/>
    </source>
</evidence>
<organism evidence="5 6">
    <name type="scientific">Melioribacter roseus (strain DSM 23840 / JCM 17771 / VKM B-2668 / P3M-2)</name>
    <dbReference type="NCBI Taxonomy" id="1191523"/>
    <lineage>
        <taxon>Bacteria</taxon>
        <taxon>Pseudomonadati</taxon>
        <taxon>Ignavibacteriota</taxon>
        <taxon>Ignavibacteria</taxon>
        <taxon>Ignavibacteriales</taxon>
        <taxon>Melioribacteraceae</taxon>
        <taxon>Melioribacter</taxon>
    </lineage>
</organism>
<dbReference type="SUPFAM" id="SSF53383">
    <property type="entry name" value="PLP-dependent transferases"/>
    <property type="match status" value="1"/>
</dbReference>
<feature type="modified residue" description="N6-(pyridoxal phosphate)lysine" evidence="3">
    <location>
        <position position="238"/>
    </location>
</feature>
<dbReference type="PIRSF" id="PIRSF001434">
    <property type="entry name" value="CGS"/>
    <property type="match status" value="1"/>
</dbReference>
<dbReference type="KEGG" id="mro:MROS_2426"/>
<dbReference type="PATRIC" id="fig|1191523.3.peg.2558"/>
<proteinExistence type="inferred from homology"/>
<dbReference type="PANTHER" id="PTHR11808">
    <property type="entry name" value="TRANS-SULFURATION ENZYME FAMILY MEMBER"/>
    <property type="match status" value="1"/>
</dbReference>
<evidence type="ECO:0000256" key="3">
    <source>
        <dbReference type="PIRSR" id="PIRSR001434-2"/>
    </source>
</evidence>